<dbReference type="RefSeq" id="WP_077832776.1">
    <property type="nucleotide sequence ID" value="NZ_CP096983.1"/>
</dbReference>
<accession>A0A1S8L029</accession>
<evidence type="ECO:0000256" key="1">
    <source>
        <dbReference type="SAM" id="MobiDB-lite"/>
    </source>
</evidence>
<dbReference type="SUPFAM" id="SSF47413">
    <property type="entry name" value="lambda repressor-like DNA-binding domains"/>
    <property type="match status" value="1"/>
</dbReference>
<dbReference type="InterPro" id="IPR010982">
    <property type="entry name" value="Lambda_DNA-bd_dom_sf"/>
</dbReference>
<dbReference type="Pfam" id="PF13560">
    <property type="entry name" value="HTH_31"/>
    <property type="match status" value="1"/>
</dbReference>
<dbReference type="SMART" id="SM00530">
    <property type="entry name" value="HTH_XRE"/>
    <property type="match status" value="1"/>
</dbReference>
<dbReference type="Gene3D" id="1.10.260.40">
    <property type="entry name" value="lambda repressor-like DNA-binding domains"/>
    <property type="match status" value="1"/>
</dbReference>
<organism evidence="2 3">
    <name type="scientific">Clostridium felsineum</name>
    <dbReference type="NCBI Taxonomy" id="36839"/>
    <lineage>
        <taxon>Bacteria</taxon>
        <taxon>Bacillati</taxon>
        <taxon>Bacillota</taxon>
        <taxon>Clostridia</taxon>
        <taxon>Eubacteriales</taxon>
        <taxon>Clostridiaceae</taxon>
        <taxon>Clostridium</taxon>
    </lineage>
</organism>
<keyword evidence="3" id="KW-1185">Reference proteome</keyword>
<dbReference type="GO" id="GO:0003677">
    <property type="term" value="F:DNA binding"/>
    <property type="evidence" value="ECO:0007669"/>
    <property type="project" value="InterPro"/>
</dbReference>
<evidence type="ECO:0000313" key="2">
    <source>
        <dbReference type="EMBL" id="URZ11459.1"/>
    </source>
</evidence>
<sequence length="98" mass="11368">MEDRQHITTFKILRLASGKTAKSVASALNLKESSYRRYECSDRLPSVNTLQRLATTYKCSLEAVTHAYNYHKSVRDMKRKSKLRNRLKKKSQINNYGA</sequence>
<evidence type="ECO:0000313" key="3">
    <source>
        <dbReference type="Proteomes" id="UP000190951"/>
    </source>
</evidence>
<dbReference type="CDD" id="cd00093">
    <property type="entry name" value="HTH_XRE"/>
    <property type="match status" value="1"/>
</dbReference>
<dbReference type="KEGG" id="crw:CROST_021760"/>
<dbReference type="AlphaFoldDB" id="A0A1S8L029"/>
<dbReference type="PROSITE" id="PS50943">
    <property type="entry name" value="HTH_CROC1"/>
    <property type="match status" value="1"/>
</dbReference>
<protein>
    <submittedName>
        <fullName evidence="2">Uncharacterized protein</fullName>
    </submittedName>
</protein>
<dbReference type="Proteomes" id="UP000190951">
    <property type="component" value="Chromosome"/>
</dbReference>
<name>A0A1S8L029_9CLOT</name>
<feature type="region of interest" description="Disordered" evidence="1">
    <location>
        <begin position="75"/>
        <end position="98"/>
    </location>
</feature>
<dbReference type="EMBL" id="CP096983">
    <property type="protein sequence ID" value="URZ11459.1"/>
    <property type="molecule type" value="Genomic_DNA"/>
</dbReference>
<reference evidence="2 3" key="1">
    <citation type="submission" date="2022-04" db="EMBL/GenBank/DDBJ databases">
        <title>Genome sequence of C. roseum typestrain.</title>
        <authorList>
            <person name="Poehlein A."/>
            <person name="Schoch T."/>
            <person name="Duerre P."/>
            <person name="Daniel R."/>
        </authorList>
    </citation>
    <scope>NUCLEOTIDE SEQUENCE [LARGE SCALE GENOMIC DNA]</scope>
    <source>
        <strain evidence="2 3">DSM 7320</strain>
    </source>
</reference>
<dbReference type="STRING" id="84029.CROST_36180"/>
<feature type="compositionally biased region" description="Basic residues" evidence="1">
    <location>
        <begin position="77"/>
        <end position="91"/>
    </location>
</feature>
<dbReference type="InterPro" id="IPR001387">
    <property type="entry name" value="Cro/C1-type_HTH"/>
</dbReference>
<gene>
    <name evidence="2" type="ORF">CROST_021760</name>
</gene>
<proteinExistence type="predicted"/>